<dbReference type="GO" id="GO:0016020">
    <property type="term" value="C:membrane"/>
    <property type="evidence" value="ECO:0007669"/>
    <property type="project" value="UniProtKB-SubCell"/>
</dbReference>
<dbReference type="PANTHER" id="PTHR13439">
    <property type="entry name" value="CT120 PROTEIN"/>
    <property type="match status" value="1"/>
</dbReference>
<keyword evidence="4 5" id="KW-0472">Membrane</keyword>
<sequence>MLDPNPIANPSILVHLTEPIAEYLSLKTLHLHSHEVLFAAGMYHLICRFVSPFLSNLICPSIYSKLNPRTRINWDVHVVSFVQSTLISVMAFWIMLYDDDRSEMNWRGRVYGYTGSLGLLQAFAAGYFLWDFFISTYYVGIFGIGLWFHALSALSVYTLGFRPFLNFYGPTFILYELSSPFLNIHWFCDKLNLTGSKIQLYNGIILLTTFFFCRIIWGTYNSFHVFYDIWTASRHHGIDFDEKFPPGASADPIISPNNVGGSTMLRFHNSQMDVVPLWLAVAYLSANMTLHALNFFWFGKMIATIRKRFDPPLGTRAKVQKLPPTKNEDKVFVEGVDVETDDEVDLVTGKKTKGVEVEVMRGVDLDGRKTVEVEGTQVRSRRRG</sequence>
<feature type="transmembrane region" description="Helical" evidence="6">
    <location>
        <begin position="167"/>
        <end position="188"/>
    </location>
</feature>
<feature type="domain" description="TLC" evidence="7">
    <location>
        <begin position="69"/>
        <end position="310"/>
    </location>
</feature>
<feature type="transmembrane region" description="Helical" evidence="6">
    <location>
        <begin position="110"/>
        <end position="130"/>
    </location>
</feature>
<dbReference type="PANTHER" id="PTHR13439:SF0">
    <property type="entry name" value="TOPOISOMERASE I DAMAGE AFFECTED PROTEIN 4"/>
    <property type="match status" value="1"/>
</dbReference>
<proteinExistence type="predicted"/>
<dbReference type="InterPro" id="IPR006634">
    <property type="entry name" value="TLC-dom"/>
</dbReference>
<comment type="subcellular location">
    <subcellularLocation>
        <location evidence="1">Membrane</location>
        <topology evidence="1">Multi-pass membrane protein</topology>
    </subcellularLocation>
</comment>
<gene>
    <name evidence="8" type="ORF">M501DRAFT_1002504</name>
</gene>
<reference evidence="8" key="1">
    <citation type="journal article" date="2020" name="Stud. Mycol.">
        <title>101 Dothideomycetes genomes: a test case for predicting lifestyles and emergence of pathogens.</title>
        <authorList>
            <person name="Haridas S."/>
            <person name="Albert R."/>
            <person name="Binder M."/>
            <person name="Bloem J."/>
            <person name="Labutti K."/>
            <person name="Salamov A."/>
            <person name="Andreopoulos B."/>
            <person name="Baker S."/>
            <person name="Barry K."/>
            <person name="Bills G."/>
            <person name="Bluhm B."/>
            <person name="Cannon C."/>
            <person name="Castanera R."/>
            <person name="Culley D."/>
            <person name="Daum C."/>
            <person name="Ezra D."/>
            <person name="Gonzalez J."/>
            <person name="Henrissat B."/>
            <person name="Kuo A."/>
            <person name="Liang C."/>
            <person name="Lipzen A."/>
            <person name="Lutzoni F."/>
            <person name="Magnuson J."/>
            <person name="Mondo S."/>
            <person name="Nolan M."/>
            <person name="Ohm R."/>
            <person name="Pangilinan J."/>
            <person name="Park H.-J."/>
            <person name="Ramirez L."/>
            <person name="Alfaro M."/>
            <person name="Sun H."/>
            <person name="Tritt A."/>
            <person name="Yoshinaga Y."/>
            <person name="Zwiers L.-H."/>
            <person name="Turgeon B."/>
            <person name="Goodwin S."/>
            <person name="Spatafora J."/>
            <person name="Crous P."/>
            <person name="Grigoriev I."/>
        </authorList>
    </citation>
    <scope>NUCLEOTIDE SEQUENCE</scope>
    <source>
        <strain evidence="8">CBS 101060</strain>
    </source>
</reference>
<feature type="transmembrane region" description="Helical" evidence="6">
    <location>
        <begin position="76"/>
        <end position="95"/>
    </location>
</feature>
<evidence type="ECO:0000256" key="5">
    <source>
        <dbReference type="PROSITE-ProRule" id="PRU00205"/>
    </source>
</evidence>
<evidence type="ECO:0000256" key="1">
    <source>
        <dbReference type="ARBA" id="ARBA00004141"/>
    </source>
</evidence>
<protein>
    <submittedName>
        <fullName evidence="8">DUF887-domain-containing protein</fullName>
    </submittedName>
</protein>
<keyword evidence="2 5" id="KW-0812">Transmembrane</keyword>
<feature type="transmembrane region" description="Helical" evidence="6">
    <location>
        <begin position="277"/>
        <end position="298"/>
    </location>
</feature>
<dbReference type="Proteomes" id="UP000799429">
    <property type="component" value="Unassembled WGS sequence"/>
</dbReference>
<accession>A0A9P4SD01</accession>
<dbReference type="OrthoDB" id="10266980at2759"/>
<dbReference type="PROSITE" id="PS50922">
    <property type="entry name" value="TLC"/>
    <property type="match status" value="1"/>
</dbReference>
<dbReference type="InterPro" id="IPR050846">
    <property type="entry name" value="TLCD"/>
</dbReference>
<evidence type="ECO:0000256" key="4">
    <source>
        <dbReference type="ARBA" id="ARBA00023136"/>
    </source>
</evidence>
<organism evidence="8 9">
    <name type="scientific">Patellaria atrata CBS 101060</name>
    <dbReference type="NCBI Taxonomy" id="1346257"/>
    <lineage>
        <taxon>Eukaryota</taxon>
        <taxon>Fungi</taxon>
        <taxon>Dikarya</taxon>
        <taxon>Ascomycota</taxon>
        <taxon>Pezizomycotina</taxon>
        <taxon>Dothideomycetes</taxon>
        <taxon>Dothideomycetes incertae sedis</taxon>
        <taxon>Patellariales</taxon>
        <taxon>Patellariaceae</taxon>
        <taxon>Patellaria</taxon>
    </lineage>
</organism>
<dbReference type="EMBL" id="MU006093">
    <property type="protein sequence ID" value="KAF2840204.1"/>
    <property type="molecule type" value="Genomic_DNA"/>
</dbReference>
<evidence type="ECO:0000313" key="8">
    <source>
        <dbReference type="EMBL" id="KAF2840204.1"/>
    </source>
</evidence>
<dbReference type="GO" id="GO:0005783">
    <property type="term" value="C:endoplasmic reticulum"/>
    <property type="evidence" value="ECO:0007669"/>
    <property type="project" value="TreeGrafter"/>
</dbReference>
<comment type="caution">
    <text evidence="8">The sequence shown here is derived from an EMBL/GenBank/DDBJ whole genome shotgun (WGS) entry which is preliminary data.</text>
</comment>
<keyword evidence="3 6" id="KW-1133">Transmembrane helix</keyword>
<evidence type="ECO:0000256" key="2">
    <source>
        <dbReference type="ARBA" id="ARBA00022692"/>
    </source>
</evidence>
<name>A0A9P4SD01_9PEZI</name>
<feature type="transmembrane region" description="Helical" evidence="6">
    <location>
        <begin position="200"/>
        <end position="220"/>
    </location>
</feature>
<keyword evidence="9" id="KW-1185">Reference proteome</keyword>
<dbReference type="AlphaFoldDB" id="A0A9P4SD01"/>
<feature type="transmembrane region" description="Helical" evidence="6">
    <location>
        <begin position="137"/>
        <end position="161"/>
    </location>
</feature>
<dbReference type="SMART" id="SM00724">
    <property type="entry name" value="TLC"/>
    <property type="match status" value="1"/>
</dbReference>
<dbReference type="GO" id="GO:0055088">
    <property type="term" value="P:lipid homeostasis"/>
    <property type="evidence" value="ECO:0007669"/>
    <property type="project" value="TreeGrafter"/>
</dbReference>
<evidence type="ECO:0000256" key="6">
    <source>
        <dbReference type="SAM" id="Phobius"/>
    </source>
</evidence>
<evidence type="ECO:0000259" key="7">
    <source>
        <dbReference type="PROSITE" id="PS50922"/>
    </source>
</evidence>
<evidence type="ECO:0000313" key="9">
    <source>
        <dbReference type="Proteomes" id="UP000799429"/>
    </source>
</evidence>
<dbReference type="Pfam" id="PF03798">
    <property type="entry name" value="TRAM_LAG1_CLN8"/>
    <property type="match status" value="1"/>
</dbReference>
<evidence type="ECO:0000256" key="3">
    <source>
        <dbReference type="ARBA" id="ARBA00022989"/>
    </source>
</evidence>
<feature type="transmembrane region" description="Helical" evidence="6">
    <location>
        <begin position="36"/>
        <end position="55"/>
    </location>
</feature>